<dbReference type="GO" id="GO:0016705">
    <property type="term" value="F:oxidoreductase activity, acting on paired donors, with incorporation or reduction of molecular oxygen"/>
    <property type="evidence" value="ECO:0007669"/>
    <property type="project" value="InterPro"/>
</dbReference>
<evidence type="ECO:0000256" key="5">
    <source>
        <dbReference type="ARBA" id="ARBA00023004"/>
    </source>
</evidence>
<feature type="region of interest" description="Disordered" evidence="8">
    <location>
        <begin position="63"/>
        <end position="90"/>
    </location>
</feature>
<accession>W7J8P7</accession>
<evidence type="ECO:0000313" key="9">
    <source>
        <dbReference type="EMBL" id="EWC62404.1"/>
    </source>
</evidence>
<dbReference type="AlphaFoldDB" id="W7J8P7"/>
<dbReference type="OrthoDB" id="141712at2"/>
<dbReference type="CDD" id="cd11031">
    <property type="entry name" value="Cyp158A-like"/>
    <property type="match status" value="1"/>
</dbReference>
<dbReference type="eggNOG" id="COG2124">
    <property type="taxonomic scope" value="Bacteria"/>
</dbReference>
<sequence>MTTAQPRPFPFSPPRGLEPEPLFAELRRQEPLTRVVLPYGEPAWLATRYEDVKVVLGDPRFSRAAGAGRDEPRMRPHPAPPGNILGMDPPEHSRLRRLVTKAFTVRRVEQLRPRTQQIADDLVDAVLAQGPPADLVEAFALPLPITVICELLGVPFADRGDFRYWSDAFLSTSKYTPDEVLECMGKLREYMAGLIAERREHATDDLLGALVIARDDEDRLSEDEMLSLAEGLLVAGHETTASQIPNFVHVLLSHPEQLAALRADLDLVPQAVEELMRFVPLGVGAGIARYATEDVELSGVLVRAGEPVLPVMASANRDESVYHDPDHLDLQRQEASHVGFGHGPHHCLGAPLARMELRVALDTLLRRLPGLRFAGEGIEWKDGLSTRGPARLPVTWDN</sequence>
<dbReference type="PRINTS" id="PR00359">
    <property type="entry name" value="BP450"/>
</dbReference>
<dbReference type="InterPro" id="IPR001128">
    <property type="entry name" value="Cyt_P450"/>
</dbReference>
<dbReference type="PRINTS" id="PR00385">
    <property type="entry name" value="P450"/>
</dbReference>
<proteinExistence type="inferred from homology"/>
<evidence type="ECO:0000256" key="3">
    <source>
        <dbReference type="ARBA" id="ARBA00022723"/>
    </source>
</evidence>
<dbReference type="GO" id="GO:0004497">
    <property type="term" value="F:monooxygenase activity"/>
    <property type="evidence" value="ECO:0007669"/>
    <property type="project" value="UniProtKB-KW"/>
</dbReference>
<dbReference type="GO" id="GO:0005506">
    <property type="term" value="F:iron ion binding"/>
    <property type="evidence" value="ECO:0007669"/>
    <property type="project" value="InterPro"/>
</dbReference>
<dbReference type="Gene3D" id="1.10.630.10">
    <property type="entry name" value="Cytochrome P450"/>
    <property type="match status" value="1"/>
</dbReference>
<dbReference type="SUPFAM" id="SSF48264">
    <property type="entry name" value="Cytochrome P450"/>
    <property type="match status" value="1"/>
</dbReference>
<keyword evidence="2 7" id="KW-0349">Heme</keyword>
<dbReference type="Proteomes" id="UP000019277">
    <property type="component" value="Unassembled WGS sequence"/>
</dbReference>
<keyword evidence="10" id="KW-1185">Reference proteome</keyword>
<evidence type="ECO:0000313" key="10">
    <source>
        <dbReference type="Proteomes" id="UP000019277"/>
    </source>
</evidence>
<comment type="caution">
    <text evidence="9">The sequence shown here is derived from an EMBL/GenBank/DDBJ whole genome shotgun (WGS) entry which is preliminary data.</text>
</comment>
<dbReference type="GO" id="GO:0020037">
    <property type="term" value="F:heme binding"/>
    <property type="evidence" value="ECO:0007669"/>
    <property type="project" value="InterPro"/>
</dbReference>
<evidence type="ECO:0000256" key="4">
    <source>
        <dbReference type="ARBA" id="ARBA00023002"/>
    </source>
</evidence>
<dbReference type="FunFam" id="1.10.630.10:FF:000018">
    <property type="entry name" value="Cytochrome P450 monooxygenase"/>
    <property type="match status" value="1"/>
</dbReference>
<dbReference type="InterPro" id="IPR036396">
    <property type="entry name" value="Cyt_P450_sf"/>
</dbReference>
<evidence type="ECO:0000256" key="8">
    <source>
        <dbReference type="SAM" id="MobiDB-lite"/>
    </source>
</evidence>
<keyword evidence="5 7" id="KW-0408">Iron</keyword>
<dbReference type="PROSITE" id="PS00086">
    <property type="entry name" value="CYTOCHROME_P450"/>
    <property type="match status" value="1"/>
</dbReference>
<evidence type="ECO:0000256" key="6">
    <source>
        <dbReference type="ARBA" id="ARBA00023033"/>
    </source>
</evidence>
<name>W7J8P7_9PSEU</name>
<comment type="similarity">
    <text evidence="1 7">Belongs to the cytochrome P450 family.</text>
</comment>
<gene>
    <name evidence="9" type="ORF">UO65_2391</name>
</gene>
<protein>
    <submittedName>
        <fullName evidence="9">Putative cytochrome P450 hydroxylase</fullName>
    </submittedName>
</protein>
<evidence type="ECO:0000256" key="1">
    <source>
        <dbReference type="ARBA" id="ARBA00010617"/>
    </source>
</evidence>
<dbReference type="PANTHER" id="PTHR46696:SF1">
    <property type="entry name" value="CYTOCHROME P450 YJIB-RELATED"/>
    <property type="match status" value="1"/>
</dbReference>
<keyword evidence="4 7" id="KW-0560">Oxidoreductase</keyword>
<dbReference type="RefSeq" id="WP_035281603.1">
    <property type="nucleotide sequence ID" value="NZ_AYXG01000081.1"/>
</dbReference>
<organism evidence="9 10">
    <name type="scientific">Actinokineospora spheciospongiae</name>
    <dbReference type="NCBI Taxonomy" id="909613"/>
    <lineage>
        <taxon>Bacteria</taxon>
        <taxon>Bacillati</taxon>
        <taxon>Actinomycetota</taxon>
        <taxon>Actinomycetes</taxon>
        <taxon>Pseudonocardiales</taxon>
        <taxon>Pseudonocardiaceae</taxon>
        <taxon>Actinokineospora</taxon>
    </lineage>
</organism>
<dbReference type="InterPro" id="IPR017972">
    <property type="entry name" value="Cyt_P450_CS"/>
</dbReference>
<reference evidence="9 10" key="1">
    <citation type="journal article" date="2014" name="Genome Announc.">
        <title>Draft Genome Sequence of the Antitrypanosomally Active Sponge-Associated Bacterium Actinokineospora sp. Strain EG49.</title>
        <authorList>
            <person name="Harjes J."/>
            <person name="Ryu T."/>
            <person name="Abdelmohsen U.R."/>
            <person name="Moitinho-Silva L."/>
            <person name="Horn H."/>
            <person name="Ravasi T."/>
            <person name="Hentschel U."/>
        </authorList>
    </citation>
    <scope>NUCLEOTIDE SEQUENCE [LARGE SCALE GENOMIC DNA]</scope>
    <source>
        <strain evidence="9 10">EG49</strain>
    </source>
</reference>
<dbReference type="EMBL" id="AYXG01000081">
    <property type="protein sequence ID" value="EWC62404.1"/>
    <property type="molecule type" value="Genomic_DNA"/>
</dbReference>
<dbReference type="InterPro" id="IPR002397">
    <property type="entry name" value="Cyt_P450_B"/>
</dbReference>
<keyword evidence="3 7" id="KW-0479">Metal-binding</keyword>
<dbReference type="PANTHER" id="PTHR46696">
    <property type="entry name" value="P450, PUTATIVE (EUROFUNG)-RELATED"/>
    <property type="match status" value="1"/>
</dbReference>
<dbReference type="STRING" id="909613.UO65_2391"/>
<dbReference type="Pfam" id="PF00067">
    <property type="entry name" value="p450"/>
    <property type="match status" value="1"/>
</dbReference>
<evidence type="ECO:0000256" key="2">
    <source>
        <dbReference type="ARBA" id="ARBA00022617"/>
    </source>
</evidence>
<keyword evidence="6 7" id="KW-0503">Monooxygenase</keyword>
<evidence type="ECO:0000256" key="7">
    <source>
        <dbReference type="RuleBase" id="RU000461"/>
    </source>
</evidence>
<dbReference type="PATRIC" id="fig|909613.9.peg.2397"/>